<feature type="domain" description="NmrA-like" evidence="4">
    <location>
        <begin position="2"/>
        <end position="299"/>
    </location>
</feature>
<dbReference type="Gramene" id="EFJ12527">
    <property type="protein sequence ID" value="EFJ12527"/>
    <property type="gene ID" value="SELMODRAFT_269122"/>
</dbReference>
<dbReference type="InterPro" id="IPR008030">
    <property type="entry name" value="NmrA-like"/>
</dbReference>
<dbReference type="InterPro" id="IPR045312">
    <property type="entry name" value="PCBER-like"/>
</dbReference>
<dbReference type="PANTHER" id="PTHR43349">
    <property type="entry name" value="PINORESINOL REDUCTASE-RELATED"/>
    <property type="match status" value="1"/>
</dbReference>
<proteinExistence type="inferred from homology"/>
<dbReference type="SUPFAM" id="SSF51735">
    <property type="entry name" value="NAD(P)-binding Rossmann-fold domains"/>
    <property type="match status" value="1"/>
</dbReference>
<dbReference type="KEGG" id="smo:SELMODRAFT_269122"/>
<dbReference type="eggNOG" id="ENOG502QPMY">
    <property type="taxonomic scope" value="Eukaryota"/>
</dbReference>
<dbReference type="GO" id="GO:0009807">
    <property type="term" value="P:lignan biosynthetic process"/>
    <property type="evidence" value="ECO:0000318"/>
    <property type="project" value="GO_Central"/>
</dbReference>
<dbReference type="OrthoDB" id="419598at2759"/>
<accession>D8SSR4</accession>
<dbReference type="OMA" id="DYWMSWG"/>
<evidence type="ECO:0000256" key="1">
    <source>
        <dbReference type="ARBA" id="ARBA00005725"/>
    </source>
</evidence>
<evidence type="ECO:0000313" key="5">
    <source>
        <dbReference type="EMBL" id="EFJ12527.1"/>
    </source>
</evidence>
<dbReference type="InParanoid" id="D8SSR4"/>
<dbReference type="InterPro" id="IPR050608">
    <property type="entry name" value="NmrA-type/Isoflavone_red_sf"/>
</dbReference>
<keyword evidence="2" id="KW-0521">NADP</keyword>
<evidence type="ECO:0000259" key="4">
    <source>
        <dbReference type="Pfam" id="PF05368"/>
    </source>
</evidence>
<protein>
    <recommendedName>
        <fullName evidence="4">NmrA-like domain-containing protein</fullName>
    </recommendedName>
</protein>
<evidence type="ECO:0000256" key="3">
    <source>
        <dbReference type="ARBA" id="ARBA00023002"/>
    </source>
</evidence>
<dbReference type="Proteomes" id="UP000001514">
    <property type="component" value="Unassembled WGS sequence"/>
</dbReference>
<dbReference type="AlphaFoldDB" id="D8SSR4"/>
<evidence type="ECO:0000313" key="6">
    <source>
        <dbReference type="Proteomes" id="UP000001514"/>
    </source>
</evidence>
<reference evidence="5 6" key="1">
    <citation type="journal article" date="2011" name="Science">
        <title>The Selaginella genome identifies genetic changes associated with the evolution of vascular plants.</title>
        <authorList>
            <person name="Banks J.A."/>
            <person name="Nishiyama T."/>
            <person name="Hasebe M."/>
            <person name="Bowman J.L."/>
            <person name="Gribskov M."/>
            <person name="dePamphilis C."/>
            <person name="Albert V.A."/>
            <person name="Aono N."/>
            <person name="Aoyama T."/>
            <person name="Ambrose B.A."/>
            <person name="Ashton N.W."/>
            <person name="Axtell M.J."/>
            <person name="Barker E."/>
            <person name="Barker M.S."/>
            <person name="Bennetzen J.L."/>
            <person name="Bonawitz N.D."/>
            <person name="Chapple C."/>
            <person name="Cheng C."/>
            <person name="Correa L.G."/>
            <person name="Dacre M."/>
            <person name="DeBarry J."/>
            <person name="Dreyer I."/>
            <person name="Elias M."/>
            <person name="Engstrom E.M."/>
            <person name="Estelle M."/>
            <person name="Feng L."/>
            <person name="Finet C."/>
            <person name="Floyd S.K."/>
            <person name="Frommer W.B."/>
            <person name="Fujita T."/>
            <person name="Gramzow L."/>
            <person name="Gutensohn M."/>
            <person name="Harholt J."/>
            <person name="Hattori M."/>
            <person name="Heyl A."/>
            <person name="Hirai T."/>
            <person name="Hiwatashi Y."/>
            <person name="Ishikawa M."/>
            <person name="Iwata M."/>
            <person name="Karol K.G."/>
            <person name="Koehler B."/>
            <person name="Kolukisaoglu U."/>
            <person name="Kubo M."/>
            <person name="Kurata T."/>
            <person name="Lalonde S."/>
            <person name="Li K."/>
            <person name="Li Y."/>
            <person name="Litt A."/>
            <person name="Lyons E."/>
            <person name="Manning G."/>
            <person name="Maruyama T."/>
            <person name="Michael T.P."/>
            <person name="Mikami K."/>
            <person name="Miyazaki S."/>
            <person name="Morinaga S."/>
            <person name="Murata T."/>
            <person name="Mueller-Roeber B."/>
            <person name="Nelson D.R."/>
            <person name="Obara M."/>
            <person name="Oguri Y."/>
            <person name="Olmstead R.G."/>
            <person name="Onodera N."/>
            <person name="Petersen B.L."/>
            <person name="Pils B."/>
            <person name="Prigge M."/>
            <person name="Rensing S.A."/>
            <person name="Riano-Pachon D.M."/>
            <person name="Roberts A.W."/>
            <person name="Sato Y."/>
            <person name="Scheller H.V."/>
            <person name="Schulz B."/>
            <person name="Schulz C."/>
            <person name="Shakirov E.V."/>
            <person name="Shibagaki N."/>
            <person name="Shinohara N."/>
            <person name="Shippen D.E."/>
            <person name="Soerensen I."/>
            <person name="Sotooka R."/>
            <person name="Sugimoto N."/>
            <person name="Sugita M."/>
            <person name="Sumikawa N."/>
            <person name="Tanurdzic M."/>
            <person name="Theissen G."/>
            <person name="Ulvskov P."/>
            <person name="Wakazuki S."/>
            <person name="Weng J.K."/>
            <person name="Willats W.W."/>
            <person name="Wipf D."/>
            <person name="Wolf P.G."/>
            <person name="Yang L."/>
            <person name="Zimmer A.D."/>
            <person name="Zhu Q."/>
            <person name="Mitros T."/>
            <person name="Hellsten U."/>
            <person name="Loque D."/>
            <person name="Otillar R."/>
            <person name="Salamov A."/>
            <person name="Schmutz J."/>
            <person name="Shapiro H."/>
            <person name="Lindquist E."/>
            <person name="Lucas S."/>
            <person name="Rokhsar D."/>
            <person name="Grigoriev I.V."/>
        </authorList>
    </citation>
    <scope>NUCLEOTIDE SEQUENCE [LARGE SCALE GENOMIC DNA]</scope>
</reference>
<name>D8SSR4_SELML</name>
<dbReference type="CDD" id="cd05259">
    <property type="entry name" value="PCBER_SDR_a"/>
    <property type="match status" value="1"/>
</dbReference>
<dbReference type="Pfam" id="PF05368">
    <property type="entry name" value="NmrA"/>
    <property type="match status" value="1"/>
</dbReference>
<dbReference type="Gene3D" id="3.40.50.720">
    <property type="entry name" value="NAD(P)-binding Rossmann-like Domain"/>
    <property type="match status" value="1"/>
</dbReference>
<dbReference type="FunCoup" id="D8SSR4">
    <property type="interactions" value="374"/>
</dbReference>
<organism evidence="6">
    <name type="scientific">Selaginella moellendorffii</name>
    <name type="common">Spikemoss</name>
    <dbReference type="NCBI Taxonomy" id="88036"/>
    <lineage>
        <taxon>Eukaryota</taxon>
        <taxon>Viridiplantae</taxon>
        <taxon>Streptophyta</taxon>
        <taxon>Embryophyta</taxon>
        <taxon>Tracheophyta</taxon>
        <taxon>Lycopodiopsida</taxon>
        <taxon>Selaginellales</taxon>
        <taxon>Selaginellaceae</taxon>
        <taxon>Selaginella</taxon>
    </lineage>
</organism>
<keyword evidence="3" id="KW-0560">Oxidoreductase</keyword>
<keyword evidence="6" id="KW-1185">Reference proteome</keyword>
<dbReference type="HOGENOM" id="CLU_060833_0_1_1"/>
<evidence type="ECO:0000256" key="2">
    <source>
        <dbReference type="ARBA" id="ARBA00022857"/>
    </source>
</evidence>
<dbReference type="EMBL" id="GL377638">
    <property type="protein sequence ID" value="EFJ12527.1"/>
    <property type="molecule type" value="Genomic_DNA"/>
</dbReference>
<sequence length="303" mass="33390">MAEKILILGATGYIGKYITKASIALGYPTFVFVRSSSSQDKAKAEFLDSIKASGATILHGSLEDYASLLAAIKQVDIVISAVGPAQIHDQYKVIEAIKEAGTVKRFLPSEFGNNPAVAKKIHPALQGMFGLKLQLRKTIEEAGIPHTYVSTNSFAGYFLANLAQPGQFSPPRDKVTIWGDGNTKLVIVEEGDIGTYTIKSAVDPRTLNQVVYFRPPANIVSQNEIVELWEKKIGKTLEKSYVPEEAILKTIEETPFPNNLFSAITHCIFVQGDQYGFDVEYDTAKLYPDVKYTTVDEYLSRLV</sequence>
<comment type="similarity">
    <text evidence="1">Belongs to the NmrA-type oxidoreductase family. Isoflavone reductase subfamily.</text>
</comment>
<dbReference type="STRING" id="88036.D8SSR4"/>
<dbReference type="PANTHER" id="PTHR43349:SF35">
    <property type="entry name" value="PHENYLCOUMARAN BENZYLIC ETHER REDUCTASE 1"/>
    <property type="match status" value="1"/>
</dbReference>
<gene>
    <name evidence="5" type="ORF">SELMODRAFT_269122</name>
</gene>
<dbReference type="GO" id="GO:0050664">
    <property type="term" value="F:oxidoreductase activity, acting on NAD(P)H, oxygen as acceptor"/>
    <property type="evidence" value="ECO:0000318"/>
    <property type="project" value="GO_Central"/>
</dbReference>
<dbReference type="InterPro" id="IPR036291">
    <property type="entry name" value="NAD(P)-bd_dom_sf"/>
</dbReference>
<dbReference type="Gene3D" id="3.90.25.10">
    <property type="entry name" value="UDP-galactose 4-epimerase, domain 1"/>
    <property type="match status" value="1"/>
</dbReference>